<dbReference type="AlphaFoldDB" id="A0AAV6QRP2"/>
<evidence type="ECO:0000313" key="1">
    <source>
        <dbReference type="EMBL" id="KAG7494730.1"/>
    </source>
</evidence>
<accession>A0AAV6QRP2</accession>
<gene>
    <name evidence="1" type="ORF">JOB18_036556</name>
</gene>
<name>A0AAV6QRP2_SOLSE</name>
<dbReference type="EMBL" id="JAGKHQ010000016">
    <property type="protein sequence ID" value="KAG7494730.1"/>
    <property type="molecule type" value="Genomic_DNA"/>
</dbReference>
<dbReference type="Proteomes" id="UP000693946">
    <property type="component" value="Linkage Group LG4"/>
</dbReference>
<proteinExistence type="predicted"/>
<protein>
    <submittedName>
        <fullName evidence="1">Uncharacterized protein</fullName>
    </submittedName>
</protein>
<comment type="caution">
    <text evidence="1">The sequence shown here is derived from an EMBL/GenBank/DDBJ whole genome shotgun (WGS) entry which is preliminary data.</text>
</comment>
<evidence type="ECO:0000313" key="2">
    <source>
        <dbReference type="Proteomes" id="UP000693946"/>
    </source>
</evidence>
<keyword evidence="2" id="KW-1185">Reference proteome</keyword>
<reference evidence="1 2" key="1">
    <citation type="journal article" date="2021" name="Sci. Rep.">
        <title>Chromosome anchoring in Senegalese sole (Solea senegalensis) reveals sex-associated markers and genome rearrangements in flatfish.</title>
        <authorList>
            <person name="Guerrero-Cozar I."/>
            <person name="Gomez-Garrido J."/>
            <person name="Berbel C."/>
            <person name="Martinez-Blanch J.F."/>
            <person name="Alioto T."/>
            <person name="Claros M.G."/>
            <person name="Gagnaire P.A."/>
            <person name="Manchado M."/>
        </authorList>
    </citation>
    <scope>NUCLEOTIDE SEQUENCE [LARGE SCALE GENOMIC DNA]</scope>
    <source>
        <strain evidence="1">Sse05_10M</strain>
    </source>
</reference>
<organism evidence="1 2">
    <name type="scientific">Solea senegalensis</name>
    <name type="common">Senegalese sole</name>
    <dbReference type="NCBI Taxonomy" id="28829"/>
    <lineage>
        <taxon>Eukaryota</taxon>
        <taxon>Metazoa</taxon>
        <taxon>Chordata</taxon>
        <taxon>Craniata</taxon>
        <taxon>Vertebrata</taxon>
        <taxon>Euteleostomi</taxon>
        <taxon>Actinopterygii</taxon>
        <taxon>Neopterygii</taxon>
        <taxon>Teleostei</taxon>
        <taxon>Neoteleostei</taxon>
        <taxon>Acanthomorphata</taxon>
        <taxon>Carangaria</taxon>
        <taxon>Pleuronectiformes</taxon>
        <taxon>Pleuronectoidei</taxon>
        <taxon>Soleidae</taxon>
        <taxon>Solea</taxon>
    </lineage>
</organism>
<sequence length="100" mass="11367">MNLVSHRVGLYTLIQLAAAKSSFSDMENRSVKVLIRPDHRPLQEWKRVVRITWETQCVTVCPLWKTAQCYVSFVFPGHTSCDDSVTTSRTVSAQLAWILG</sequence>